<evidence type="ECO:0000313" key="3">
    <source>
        <dbReference type="Proteomes" id="UP001600943"/>
    </source>
</evidence>
<evidence type="ECO:0000256" key="1">
    <source>
        <dbReference type="SAM" id="MobiDB-lite"/>
    </source>
</evidence>
<evidence type="ECO:0000313" key="2">
    <source>
        <dbReference type="EMBL" id="GAA6412002.1"/>
    </source>
</evidence>
<gene>
    <name evidence="2" type="ORF">K040078D81_61190</name>
</gene>
<proteinExistence type="predicted"/>
<dbReference type="EMBL" id="BAABYW010000003">
    <property type="protein sequence ID" value="GAA6412002.1"/>
    <property type="molecule type" value="Genomic_DNA"/>
</dbReference>
<protein>
    <submittedName>
        <fullName evidence="2">Uncharacterized protein</fullName>
    </submittedName>
</protein>
<reference evidence="2 3" key="1">
    <citation type="submission" date="2024-04" db="EMBL/GenBank/DDBJ databases">
        <title>Defined microbial consortia suppress multidrug-resistant proinflammatory Enterobacteriaceae via ecological control.</title>
        <authorList>
            <person name="Furuichi M."/>
            <person name="Kawaguchi T."/>
            <person name="Pust M."/>
            <person name="Yasuma K."/>
            <person name="Plichta D."/>
            <person name="Hasegawa N."/>
            <person name="Ohya T."/>
            <person name="Bhattarai S."/>
            <person name="Sasajima S."/>
            <person name="Aoto Y."/>
            <person name="Tuganbaev T."/>
            <person name="Yaginuma M."/>
            <person name="Ueda M."/>
            <person name="Okahashi N."/>
            <person name="Amafuji K."/>
            <person name="Kiridooshi Y."/>
            <person name="Sugita K."/>
            <person name="Strazar M."/>
            <person name="Skelly A."/>
            <person name="Suda W."/>
            <person name="Hattori M."/>
            <person name="Nakamoto N."/>
            <person name="Caballero S."/>
            <person name="Norman J."/>
            <person name="Olle B."/>
            <person name="Tanoue T."/>
            <person name="Arita M."/>
            <person name="Bucci V."/>
            <person name="Atarashi K."/>
            <person name="Xavier R."/>
            <person name="Honda K."/>
        </authorList>
    </citation>
    <scope>NUCLEOTIDE SEQUENCE [LARGE SCALE GENOMIC DNA]</scope>
    <source>
        <strain evidence="3">k04-0078-D8-1</strain>
    </source>
</reference>
<name>A0ABQ0BKM4_9FIRM</name>
<comment type="caution">
    <text evidence="2">The sequence shown here is derived from an EMBL/GenBank/DDBJ whole genome shotgun (WGS) entry which is preliminary data.</text>
</comment>
<dbReference type="Proteomes" id="UP001600943">
    <property type="component" value="Unassembled WGS sequence"/>
</dbReference>
<organism evidence="2 3">
    <name type="scientific">Blautia hominis</name>
    <dbReference type="NCBI Taxonomy" id="2025493"/>
    <lineage>
        <taxon>Bacteria</taxon>
        <taxon>Bacillati</taxon>
        <taxon>Bacillota</taxon>
        <taxon>Clostridia</taxon>
        <taxon>Lachnospirales</taxon>
        <taxon>Lachnospiraceae</taxon>
        <taxon>Blautia</taxon>
    </lineage>
</organism>
<keyword evidence="3" id="KW-1185">Reference proteome</keyword>
<accession>A0ABQ0BKM4</accession>
<feature type="region of interest" description="Disordered" evidence="1">
    <location>
        <begin position="1"/>
        <end position="64"/>
    </location>
</feature>
<feature type="compositionally biased region" description="Basic and acidic residues" evidence="1">
    <location>
        <begin position="18"/>
        <end position="40"/>
    </location>
</feature>
<sequence>MILGMGKDAPARPAPQAEAEKVEKSPAQDKKAEPAEEATKRRGCPPGRQSGKGDRASQGPPGQG</sequence>